<comment type="similarity">
    <text evidence="1">Belongs to the cytidine and deoxycytidylate deaminase family.</text>
</comment>
<gene>
    <name evidence="12" type="ORF">PEVE_00028536</name>
</gene>
<evidence type="ECO:0000256" key="1">
    <source>
        <dbReference type="ARBA" id="ARBA00006576"/>
    </source>
</evidence>
<evidence type="ECO:0000256" key="9">
    <source>
        <dbReference type="ARBA" id="ARBA00049252"/>
    </source>
</evidence>
<evidence type="ECO:0000256" key="8">
    <source>
        <dbReference type="ARBA" id="ARBA00041919"/>
    </source>
</evidence>
<feature type="domain" description="CMP/dCMP-type deaminase" evidence="11">
    <location>
        <begin position="250"/>
        <end position="381"/>
    </location>
</feature>
<dbReference type="InterPro" id="IPR016193">
    <property type="entry name" value="Cytidine_deaminase-like"/>
</dbReference>
<dbReference type="PROSITE" id="PS00903">
    <property type="entry name" value="CYT_DCMP_DEAMINASES_1"/>
    <property type="match status" value="2"/>
</dbReference>
<evidence type="ECO:0000256" key="2">
    <source>
        <dbReference type="ARBA" id="ARBA00012783"/>
    </source>
</evidence>
<feature type="domain" description="CMP/dCMP-type deaminase" evidence="11">
    <location>
        <begin position="17"/>
        <end position="123"/>
    </location>
</feature>
<reference evidence="12 13" key="1">
    <citation type="submission" date="2022-05" db="EMBL/GenBank/DDBJ databases">
        <authorList>
            <consortium name="Genoscope - CEA"/>
            <person name="William W."/>
        </authorList>
    </citation>
    <scope>NUCLEOTIDE SEQUENCE [LARGE SCALE GENOMIC DNA]</scope>
</reference>
<keyword evidence="13" id="KW-1185">Reference proteome</keyword>
<keyword evidence="5" id="KW-0378">Hydrolase</keyword>
<dbReference type="Pfam" id="PF00383">
    <property type="entry name" value="dCMP_cyt_deam_1"/>
    <property type="match status" value="2"/>
</dbReference>
<sequence length="788" mass="90238">ETAQSTSSYADRDCRISKEDLYMVLALHMQEFPGEPRTGDYKKVGAVLVLPNDMLYAVDCSRNGVHGVSRLVMTHPEIPQECKIFVSRKPCSFCTKLLVQAKVKRVFYLPIEPEYYKEQVPLWLLRGANFDDETSRVDELFKVSSIAQSVFVPRAGQDVIDAAKRKHQTDRSKRTTEQNNLFNKYWNVGWFGDTEHSQDIFQKKLPWRAFEGKMREQVKEDFKSITKWMDIVLGKSQLPRDPPSEALQLNQYIHLMKLAFFLAERTDDPKTGVGAVIVNKDKDIVGLGWNGFSTKSLYGEFPRASRSDDEALKRKYPYIIHAEQNALLMRNTKSIKDATLVVTRTPCDDCTPLIVMQGIKTVVLGEKILDSSNPQIKYTKFQQRVGDIDDGIKCIELIETIEQQSRKRKADGFSSGERASSTSYADRDCRISKENLYMVLALHMQEFPGEPRIGDYKKVGAVLVLPNDMLYAVDCSRDGVHGVARLLMTHPEIPQECKVFVSRKPCSFCTKLLVQSKVKRVFYLPIEPEYYKEASKGGFGVETSRVDELFKVSSIAQSVFVPRAGQDVIDAAERKHQTDRSKRTTKQNNLFKKYWNVAWFEEKEKPEDAQYICQKKLPWLAFEGKMREQVKEDFKSITEWMHLVLFKSKLPRDPPSEVLQFNPYIHLMKLAFFLAERTDDPKRGVGAVIVNKDKDIVGLGWNGFPTKSLYGEFPRASRSDDEALKRKYPYIIHAEQNALLMRNTKSIKDASLVVTMTPCDDCTPLIEMQGIKTVFLGEEIKMREDGRG</sequence>
<dbReference type="PANTHER" id="PTHR11086">
    <property type="entry name" value="DEOXYCYTIDYLATE DEAMINASE-RELATED"/>
    <property type="match status" value="1"/>
</dbReference>
<dbReference type="SUPFAM" id="SSF53927">
    <property type="entry name" value="Cytidine deaminase-like"/>
    <property type="match status" value="4"/>
</dbReference>
<dbReference type="Gene3D" id="3.40.140.10">
    <property type="entry name" value="Cytidine Deaminase, domain 2"/>
    <property type="match status" value="4"/>
</dbReference>
<dbReference type="EMBL" id="CALNXI010003963">
    <property type="protein sequence ID" value="CAH3194757.1"/>
    <property type="molecule type" value="Genomic_DNA"/>
</dbReference>
<proteinExistence type="inferred from homology"/>
<keyword evidence="4" id="KW-0677">Repeat</keyword>
<dbReference type="PROSITE" id="PS51747">
    <property type="entry name" value="CYT_DCMP_DEAMINASES_2"/>
    <property type="match status" value="4"/>
</dbReference>
<protein>
    <recommendedName>
        <fullName evidence="7">Cytidine and dCMP deaminase domain-containing protein 1</fullName>
        <ecNumber evidence="2">3.5.4.5</ecNumber>
    </recommendedName>
    <alternativeName>
        <fullName evidence="8">Cytidine deaminase</fullName>
    </alternativeName>
</protein>
<keyword evidence="3" id="KW-0479">Metal-binding</keyword>
<evidence type="ECO:0000256" key="10">
    <source>
        <dbReference type="ARBA" id="ARBA00049558"/>
    </source>
</evidence>
<comment type="catalytic activity">
    <reaction evidence="9">
        <text>2'-deoxycytidine + H2O + H(+) = 2'-deoxyuridine + NH4(+)</text>
        <dbReference type="Rhea" id="RHEA:13433"/>
        <dbReference type="ChEBI" id="CHEBI:15377"/>
        <dbReference type="ChEBI" id="CHEBI:15378"/>
        <dbReference type="ChEBI" id="CHEBI:15698"/>
        <dbReference type="ChEBI" id="CHEBI:16450"/>
        <dbReference type="ChEBI" id="CHEBI:28938"/>
        <dbReference type="EC" id="3.5.4.5"/>
    </reaction>
</comment>
<evidence type="ECO:0000256" key="6">
    <source>
        <dbReference type="ARBA" id="ARBA00022833"/>
    </source>
</evidence>
<accession>A0ABN8SV59</accession>
<dbReference type="Proteomes" id="UP001159427">
    <property type="component" value="Unassembled WGS sequence"/>
</dbReference>
<evidence type="ECO:0000259" key="11">
    <source>
        <dbReference type="PROSITE" id="PS51747"/>
    </source>
</evidence>
<evidence type="ECO:0000256" key="3">
    <source>
        <dbReference type="ARBA" id="ARBA00022723"/>
    </source>
</evidence>
<feature type="non-terminal residue" evidence="12">
    <location>
        <position position="1"/>
    </location>
</feature>
<feature type="domain" description="CMP/dCMP-type deaminase" evidence="11">
    <location>
        <begin position="662"/>
        <end position="788"/>
    </location>
</feature>
<feature type="domain" description="CMP/dCMP-type deaminase" evidence="11">
    <location>
        <begin position="432"/>
        <end position="542"/>
    </location>
</feature>
<dbReference type="InterPro" id="IPR015517">
    <property type="entry name" value="dCMP_deaminase-rel"/>
</dbReference>
<evidence type="ECO:0000256" key="5">
    <source>
        <dbReference type="ARBA" id="ARBA00022801"/>
    </source>
</evidence>
<comment type="catalytic activity">
    <reaction evidence="10">
        <text>cytidine + H2O + H(+) = uridine + NH4(+)</text>
        <dbReference type="Rhea" id="RHEA:16069"/>
        <dbReference type="ChEBI" id="CHEBI:15377"/>
        <dbReference type="ChEBI" id="CHEBI:15378"/>
        <dbReference type="ChEBI" id="CHEBI:16704"/>
        <dbReference type="ChEBI" id="CHEBI:17562"/>
        <dbReference type="ChEBI" id="CHEBI:28938"/>
        <dbReference type="EC" id="3.5.4.5"/>
    </reaction>
</comment>
<organism evidence="12 13">
    <name type="scientific">Porites evermanni</name>
    <dbReference type="NCBI Taxonomy" id="104178"/>
    <lineage>
        <taxon>Eukaryota</taxon>
        <taxon>Metazoa</taxon>
        <taxon>Cnidaria</taxon>
        <taxon>Anthozoa</taxon>
        <taxon>Hexacorallia</taxon>
        <taxon>Scleractinia</taxon>
        <taxon>Fungiina</taxon>
        <taxon>Poritidae</taxon>
        <taxon>Porites</taxon>
    </lineage>
</organism>
<dbReference type="InterPro" id="IPR002125">
    <property type="entry name" value="CMP_dCMP_dom"/>
</dbReference>
<comment type="caution">
    <text evidence="12">The sequence shown here is derived from an EMBL/GenBank/DDBJ whole genome shotgun (WGS) entry which is preliminary data.</text>
</comment>
<keyword evidence="6" id="KW-0862">Zinc</keyword>
<evidence type="ECO:0000313" key="13">
    <source>
        <dbReference type="Proteomes" id="UP001159427"/>
    </source>
</evidence>
<evidence type="ECO:0000256" key="4">
    <source>
        <dbReference type="ARBA" id="ARBA00022737"/>
    </source>
</evidence>
<evidence type="ECO:0000313" key="12">
    <source>
        <dbReference type="EMBL" id="CAH3194757.1"/>
    </source>
</evidence>
<evidence type="ECO:0000256" key="7">
    <source>
        <dbReference type="ARBA" id="ARBA00040574"/>
    </source>
</evidence>
<name>A0ABN8SV59_9CNID</name>
<dbReference type="EC" id="3.5.4.5" evidence="2"/>
<dbReference type="InterPro" id="IPR016192">
    <property type="entry name" value="APOBEC/CMP_deaminase_Zn-bd"/>
</dbReference>
<dbReference type="PANTHER" id="PTHR11086:SF14">
    <property type="entry name" value="CYTIDINE AND DCMP DEAMINASE DOMAIN-CONTAINING PROTEIN 1"/>
    <property type="match status" value="1"/>
</dbReference>